<dbReference type="GO" id="GO:0008832">
    <property type="term" value="F:dGTPase activity"/>
    <property type="evidence" value="ECO:0007669"/>
    <property type="project" value="TreeGrafter"/>
</dbReference>
<protein>
    <submittedName>
        <fullName evidence="2">Metal dependent phosphohydrolase</fullName>
    </submittedName>
</protein>
<dbReference type="GO" id="GO:0006203">
    <property type="term" value="P:dGTP catabolic process"/>
    <property type="evidence" value="ECO:0007669"/>
    <property type="project" value="TreeGrafter"/>
</dbReference>
<dbReference type="EMBL" id="CP000916">
    <property type="protein sequence ID" value="ACM23306.1"/>
    <property type="molecule type" value="Genomic_DNA"/>
</dbReference>
<dbReference type="InterPro" id="IPR006674">
    <property type="entry name" value="HD_domain"/>
</dbReference>
<dbReference type="eggNOG" id="COG1078">
    <property type="taxonomic scope" value="Bacteria"/>
</dbReference>
<feature type="domain" description="HD/PDEase" evidence="1">
    <location>
        <begin position="52"/>
        <end position="209"/>
    </location>
</feature>
<dbReference type="PANTHER" id="PTHR11373:SF4">
    <property type="entry name" value="DEOXYNUCLEOSIDE TRIPHOSPHATE TRIPHOSPHOHYDROLASE SAMHD1"/>
    <property type="match status" value="1"/>
</dbReference>
<evidence type="ECO:0000313" key="3">
    <source>
        <dbReference type="Proteomes" id="UP000000445"/>
    </source>
</evidence>
<sequence>MVVKVFKKVSRDPVHSEIYLYPLEILVADTKVVQRLRFLSQLAGATMVYPGATHTRFAHSLGTMHIAGIYARNLFDDHSRIRLIRLAALLHDVGHGPFSHQFDDVVFKKYGYEDGHDEFRDRLILEKLPEEMKRVYNTYNSRLKRAVEEDVTKTVGDLPIEEAFQEIAKRVVEIFRGEETGSVDFNVIQGPLGADRLDFLLRDSYHSGVGHFAPMNVDRVLRNSLVRVKDGKEILCYHVKVVDNIYSILFSRFMMYKNVYFHKTSRAADLMIQEMLSYACEILNLEERLKDLDEFLELTDYSILKELEMKGDERVKKLINRFKNRDLWKMVVERPFSAEGFDPSELSLSAAQNLIDRIVENIRSVLESGDVEDEDKKILSDICERKDDYFRIDTPYKLTIFHPDEFLQNNVFLYDPGSDEVLTVDEYVKKYPAYRLMVSNMIQIVRIYVTEDVREILYRYRVVPEDGRRAVTRW</sequence>
<proteinExistence type="predicted"/>
<dbReference type="CDD" id="cd00077">
    <property type="entry name" value="HDc"/>
    <property type="match status" value="1"/>
</dbReference>
<dbReference type="PANTHER" id="PTHR11373">
    <property type="entry name" value="DEOXYNUCLEOSIDE TRIPHOSPHATE TRIPHOSPHOHYDROLASE"/>
    <property type="match status" value="1"/>
</dbReference>
<dbReference type="AlphaFoldDB" id="B9K8M3"/>
<dbReference type="InterPro" id="IPR003607">
    <property type="entry name" value="HD/PDEase_dom"/>
</dbReference>
<evidence type="ECO:0000313" key="2">
    <source>
        <dbReference type="EMBL" id="ACM23306.1"/>
    </source>
</evidence>
<dbReference type="KEGG" id="tna:CTN_1130"/>
<dbReference type="FunFam" id="1.10.3210.10:FF:000074">
    <property type="entry name" value="Metal dependent phosphohydrolase"/>
    <property type="match status" value="1"/>
</dbReference>
<reference evidence="2 3" key="1">
    <citation type="journal article" date="2009" name="Biosci. Biotechnol. Biochem.">
        <title>WeGAS: a web-based microbial genome annotation system.</title>
        <authorList>
            <person name="Lee D."/>
            <person name="Seo H."/>
            <person name="Park C."/>
            <person name="Park K."/>
        </authorList>
    </citation>
    <scope>NUCLEOTIDE SEQUENCE [LARGE SCALE GENOMIC DNA]</scope>
    <source>
        <strain evidence="3">ATCC 49049 / DSM 4359 / NBRC 107923 / NS-E</strain>
    </source>
</reference>
<dbReference type="Gene3D" id="1.10.3210.10">
    <property type="entry name" value="Hypothetical protein af1432"/>
    <property type="match status" value="1"/>
</dbReference>
<dbReference type="HOGENOM" id="CLU_026821_3_2_0"/>
<dbReference type="Pfam" id="PF19276">
    <property type="entry name" value="HD_assoc_2"/>
    <property type="match status" value="1"/>
</dbReference>
<dbReference type="SMART" id="SM00471">
    <property type="entry name" value="HDc"/>
    <property type="match status" value="1"/>
</dbReference>
<dbReference type="InterPro" id="IPR045509">
    <property type="entry name" value="HD_assoc_2"/>
</dbReference>
<name>B9K8M3_THENN</name>
<dbReference type="Pfam" id="PF01966">
    <property type="entry name" value="HD"/>
    <property type="match status" value="1"/>
</dbReference>
<accession>B9K8M3</accession>
<evidence type="ECO:0000259" key="1">
    <source>
        <dbReference type="SMART" id="SM00471"/>
    </source>
</evidence>
<gene>
    <name evidence="2" type="ordered locus">CTN_1130</name>
</gene>
<dbReference type="InterPro" id="IPR050135">
    <property type="entry name" value="dGTPase-like"/>
</dbReference>
<dbReference type="STRING" id="309803.CTN_1130"/>
<dbReference type="Proteomes" id="UP000000445">
    <property type="component" value="Chromosome"/>
</dbReference>
<dbReference type="SUPFAM" id="SSF109604">
    <property type="entry name" value="HD-domain/PDEase-like"/>
    <property type="match status" value="1"/>
</dbReference>
<keyword evidence="3" id="KW-1185">Reference proteome</keyword>
<organism evidence="2 3">
    <name type="scientific">Thermotoga neapolitana (strain ATCC 49049 / DSM 4359 / NBRC 107923 / NS-E)</name>
    <dbReference type="NCBI Taxonomy" id="309803"/>
    <lineage>
        <taxon>Bacteria</taxon>
        <taxon>Thermotogati</taxon>
        <taxon>Thermotogota</taxon>
        <taxon>Thermotogae</taxon>
        <taxon>Thermotogales</taxon>
        <taxon>Thermotogaceae</taxon>
        <taxon>Thermotoga</taxon>
    </lineage>
</organism>